<dbReference type="EMBL" id="JACXAE010000071">
    <property type="protein sequence ID" value="MBD2774404.1"/>
    <property type="molecule type" value="Genomic_DNA"/>
</dbReference>
<organism evidence="2 3">
    <name type="scientific">Iningainema tapete BLCC-T55</name>
    <dbReference type="NCBI Taxonomy" id="2748662"/>
    <lineage>
        <taxon>Bacteria</taxon>
        <taxon>Bacillati</taxon>
        <taxon>Cyanobacteriota</taxon>
        <taxon>Cyanophyceae</taxon>
        <taxon>Nostocales</taxon>
        <taxon>Scytonemataceae</taxon>
        <taxon>Iningainema tapete</taxon>
    </lineage>
</organism>
<evidence type="ECO:0000256" key="1">
    <source>
        <dbReference type="ARBA" id="ARBA00009981"/>
    </source>
</evidence>
<dbReference type="InterPro" id="IPR036165">
    <property type="entry name" value="YefM-like_sf"/>
</dbReference>
<comment type="similarity">
    <text evidence="1">Belongs to the phD/YefM antitoxin family.</text>
</comment>
<comment type="caution">
    <text evidence="2">The sequence shown here is derived from an EMBL/GenBank/DDBJ whole genome shotgun (WGS) entry which is preliminary data.</text>
</comment>
<protein>
    <submittedName>
        <fullName evidence="2">Prevent-host-death protein</fullName>
    </submittedName>
</protein>
<evidence type="ECO:0000313" key="3">
    <source>
        <dbReference type="Proteomes" id="UP000629098"/>
    </source>
</evidence>
<reference evidence="2" key="1">
    <citation type="submission" date="2020-09" db="EMBL/GenBank/DDBJ databases">
        <title>Iningainema tapete sp. nov. (Scytonemataceae, Cyanobacteria) from greenhouses in central Florida (USA) produces two types of nodularin with biosynthetic potential for microcystin-LR and anabaenopeptins.</title>
        <authorList>
            <person name="Berthold D.E."/>
            <person name="Lefler F.W."/>
            <person name="Huang I.-S."/>
            <person name="Abdulla H."/>
            <person name="Zimba P.V."/>
            <person name="Laughinghouse H.D. IV."/>
        </authorList>
    </citation>
    <scope>NUCLEOTIDE SEQUENCE</scope>
    <source>
        <strain evidence="2">BLCCT55</strain>
    </source>
</reference>
<proteinExistence type="inferred from homology"/>
<dbReference type="Gene3D" id="3.40.1620.10">
    <property type="entry name" value="YefM-like domain"/>
    <property type="match status" value="1"/>
</dbReference>
<sequence>MQSYSLTDVGERYKEVFESATKEPVLLTKESQPSYVIMSANNYQQLMRAYAELQDHVFGKLAQAALSNSQMVGTEAFTLELQRLANFDSDEQ</sequence>
<accession>A0A8J7C6J3</accession>
<dbReference type="AlphaFoldDB" id="A0A8J7C6J3"/>
<keyword evidence="3" id="KW-1185">Reference proteome</keyword>
<dbReference type="SUPFAM" id="SSF143120">
    <property type="entry name" value="YefM-like"/>
    <property type="match status" value="1"/>
</dbReference>
<dbReference type="Proteomes" id="UP000629098">
    <property type="component" value="Unassembled WGS sequence"/>
</dbReference>
<evidence type="ECO:0000313" key="2">
    <source>
        <dbReference type="EMBL" id="MBD2774404.1"/>
    </source>
</evidence>
<dbReference type="RefSeq" id="WP_190831403.1">
    <property type="nucleotide sequence ID" value="NZ_CAWPPI010000071.1"/>
</dbReference>
<gene>
    <name evidence="2" type="ORF">ICL16_20620</name>
</gene>
<name>A0A8J7C6J3_9CYAN</name>